<accession>A0A8J6CPM8</accession>
<gene>
    <name evidence="1" type="ORF">CXB51_028501</name>
</gene>
<keyword evidence="2" id="KW-1185">Reference proteome</keyword>
<reference evidence="1 2" key="1">
    <citation type="journal article" date="2021" name="bioRxiv">
        <title>The Gossypium anomalum genome as a resource for cotton improvement and evolutionary analysis of hybrid incompatibility.</title>
        <authorList>
            <person name="Grover C.E."/>
            <person name="Yuan D."/>
            <person name="Arick M.A."/>
            <person name="Miller E.R."/>
            <person name="Hu G."/>
            <person name="Peterson D.G."/>
            <person name="Wendel J.F."/>
            <person name="Udall J.A."/>
        </authorList>
    </citation>
    <scope>NUCLEOTIDE SEQUENCE [LARGE SCALE GENOMIC DNA]</scope>
    <source>
        <strain evidence="1">JFW-Udall</strain>
        <tissue evidence="1">Leaf</tissue>
    </source>
</reference>
<sequence>MSSVAKLWMKLIYTRVSLGPKKACLFRNLDLPAYIELCGKQLIQNLFYPLGHRFMLASCGSYRSHRTSPSPHYVYNWRFNATTLPKVSGATKLRVDLWSDSTLNMAQIE</sequence>
<protein>
    <submittedName>
        <fullName evidence="1">Uncharacterized protein</fullName>
    </submittedName>
</protein>
<comment type="caution">
    <text evidence="1">The sequence shown here is derived from an EMBL/GenBank/DDBJ whole genome shotgun (WGS) entry which is preliminary data.</text>
</comment>
<proteinExistence type="predicted"/>
<name>A0A8J6CPM8_9ROSI</name>
<organism evidence="1 2">
    <name type="scientific">Gossypium anomalum</name>
    <dbReference type="NCBI Taxonomy" id="47600"/>
    <lineage>
        <taxon>Eukaryota</taxon>
        <taxon>Viridiplantae</taxon>
        <taxon>Streptophyta</taxon>
        <taxon>Embryophyta</taxon>
        <taxon>Tracheophyta</taxon>
        <taxon>Spermatophyta</taxon>
        <taxon>Magnoliopsida</taxon>
        <taxon>eudicotyledons</taxon>
        <taxon>Gunneridae</taxon>
        <taxon>Pentapetalae</taxon>
        <taxon>rosids</taxon>
        <taxon>malvids</taxon>
        <taxon>Malvales</taxon>
        <taxon>Malvaceae</taxon>
        <taxon>Malvoideae</taxon>
        <taxon>Gossypium</taxon>
    </lineage>
</organism>
<evidence type="ECO:0000313" key="1">
    <source>
        <dbReference type="EMBL" id="KAG8478626.1"/>
    </source>
</evidence>
<dbReference type="AlphaFoldDB" id="A0A8J6CPM8"/>
<dbReference type="Proteomes" id="UP000701853">
    <property type="component" value="Chromosome 11"/>
</dbReference>
<dbReference type="EMBL" id="JAHUZN010000011">
    <property type="protein sequence ID" value="KAG8478626.1"/>
    <property type="molecule type" value="Genomic_DNA"/>
</dbReference>
<evidence type="ECO:0000313" key="2">
    <source>
        <dbReference type="Proteomes" id="UP000701853"/>
    </source>
</evidence>